<dbReference type="PROSITE" id="PS00395">
    <property type="entry name" value="ALANINE_RACEMASE"/>
    <property type="match status" value="1"/>
</dbReference>
<evidence type="ECO:0000313" key="6">
    <source>
        <dbReference type="EMBL" id="GKX28998.1"/>
    </source>
</evidence>
<proteinExistence type="predicted"/>
<dbReference type="PRINTS" id="PR00992">
    <property type="entry name" value="ALARACEMASE"/>
</dbReference>
<dbReference type="Gene3D" id="3.20.20.10">
    <property type="entry name" value="Alanine racemase"/>
    <property type="match status" value="1"/>
</dbReference>
<dbReference type="SUPFAM" id="SSF51419">
    <property type="entry name" value="PLP-binding barrel"/>
    <property type="match status" value="1"/>
</dbReference>
<dbReference type="SMART" id="SM01005">
    <property type="entry name" value="Ala_racemase_C"/>
    <property type="match status" value="1"/>
</dbReference>
<dbReference type="InterPro" id="IPR000821">
    <property type="entry name" value="Ala_racemase"/>
</dbReference>
<reference evidence="6" key="1">
    <citation type="submission" date="2022-06" db="EMBL/GenBank/DDBJ databases">
        <title>Vallitalea longa sp. nov., an anaerobic bacterium isolated from marine sediment.</title>
        <authorList>
            <person name="Hirano S."/>
            <person name="Terahara T."/>
            <person name="Mori K."/>
            <person name="Hamada M."/>
            <person name="Matsumoto R."/>
            <person name="Kobayashi T."/>
        </authorList>
    </citation>
    <scope>NUCLEOTIDE SEQUENCE</scope>
    <source>
        <strain evidence="6">SH18-1</strain>
    </source>
</reference>
<dbReference type="InterPro" id="IPR009006">
    <property type="entry name" value="Ala_racemase/Decarboxylase_C"/>
</dbReference>
<dbReference type="Proteomes" id="UP001144256">
    <property type="component" value="Unassembled WGS sequence"/>
</dbReference>
<dbReference type="FunFam" id="3.20.20.10:FF:000002">
    <property type="entry name" value="Alanine racemase"/>
    <property type="match status" value="1"/>
</dbReference>
<dbReference type="InterPro" id="IPR020622">
    <property type="entry name" value="Ala_racemase_pyridoxalP-BS"/>
</dbReference>
<dbReference type="GO" id="GO:0005829">
    <property type="term" value="C:cytosol"/>
    <property type="evidence" value="ECO:0007669"/>
    <property type="project" value="TreeGrafter"/>
</dbReference>
<dbReference type="GO" id="GO:0030632">
    <property type="term" value="P:D-alanine biosynthetic process"/>
    <property type="evidence" value="ECO:0007669"/>
    <property type="project" value="TreeGrafter"/>
</dbReference>
<dbReference type="InterPro" id="IPR001608">
    <property type="entry name" value="Ala_racemase_N"/>
</dbReference>
<keyword evidence="3" id="KW-0413">Isomerase</keyword>
<dbReference type="Pfam" id="PF00842">
    <property type="entry name" value="Ala_racemase_C"/>
    <property type="match status" value="1"/>
</dbReference>
<keyword evidence="7" id="KW-1185">Reference proteome</keyword>
<dbReference type="EMBL" id="BRLB01000002">
    <property type="protein sequence ID" value="GKX28998.1"/>
    <property type="molecule type" value="Genomic_DNA"/>
</dbReference>
<dbReference type="Gene3D" id="2.40.37.10">
    <property type="entry name" value="Lyase, Ornithine Decarboxylase, Chain A, domain 1"/>
    <property type="match status" value="1"/>
</dbReference>
<dbReference type="CDD" id="cd00430">
    <property type="entry name" value="PLPDE_III_AR"/>
    <property type="match status" value="1"/>
</dbReference>
<evidence type="ECO:0000256" key="3">
    <source>
        <dbReference type="ARBA" id="ARBA00023235"/>
    </source>
</evidence>
<dbReference type="SUPFAM" id="SSF50621">
    <property type="entry name" value="Alanine racemase C-terminal domain-like"/>
    <property type="match status" value="1"/>
</dbReference>
<dbReference type="InterPro" id="IPR029066">
    <property type="entry name" value="PLP-binding_barrel"/>
</dbReference>
<sequence length="366" mass="42503">MSDIYLEVNLHNLYYNLSKIKKQLNSSTMIMAVVKGNAYGHGSVEIAKALSEDVDYFGVGLLDEGVELRKNNIQQSIFLMGPSNDYKTIYDNNITMSICSLNELENLIKWTNNNQKKIKFHLKVETGMNRFGINYNQLEEIKLLLEQSTYAILEGIYSHFATTYKNNKNYVLNQKEKFDKYKTFFDNYYNDLIYHIANSENTIDFKHAHYNMVRLGNALFGPCNSQKNIGLKKISKVKSRIIYTKKVNKGENIGYGNSYKSKQNKIIGIIPIGFYDGMGLLKKPIGSRFLSVTKYYLKEIYRYLFRSKTIIYYEGLPLEILGRPNMQYTIVDITNIKIDNMIVEIKISPMFVKENIKRTYVSEVKN</sequence>
<comment type="cofactor">
    <cofactor evidence="1 4">
        <name>pyridoxal 5'-phosphate</name>
        <dbReference type="ChEBI" id="CHEBI:597326"/>
    </cofactor>
</comment>
<dbReference type="InterPro" id="IPR011079">
    <property type="entry name" value="Ala_racemase_C"/>
</dbReference>
<dbReference type="RefSeq" id="WP_281814042.1">
    <property type="nucleotide sequence ID" value="NZ_BRLB01000002.1"/>
</dbReference>
<evidence type="ECO:0000256" key="1">
    <source>
        <dbReference type="ARBA" id="ARBA00001933"/>
    </source>
</evidence>
<feature type="modified residue" description="N6-(pyridoxal phosphate)lysine" evidence="4">
    <location>
        <position position="35"/>
    </location>
</feature>
<evidence type="ECO:0000256" key="4">
    <source>
        <dbReference type="PIRSR" id="PIRSR600821-50"/>
    </source>
</evidence>
<organism evidence="6 7">
    <name type="scientific">Vallitalea longa</name>
    <dbReference type="NCBI Taxonomy" id="2936439"/>
    <lineage>
        <taxon>Bacteria</taxon>
        <taxon>Bacillati</taxon>
        <taxon>Bacillota</taxon>
        <taxon>Clostridia</taxon>
        <taxon>Lachnospirales</taxon>
        <taxon>Vallitaleaceae</taxon>
        <taxon>Vallitalea</taxon>
    </lineage>
</organism>
<feature type="domain" description="Alanine racemase C-terminal" evidence="5">
    <location>
        <begin position="234"/>
        <end position="361"/>
    </location>
</feature>
<evidence type="ECO:0000256" key="2">
    <source>
        <dbReference type="ARBA" id="ARBA00022898"/>
    </source>
</evidence>
<keyword evidence="2 4" id="KW-0663">Pyridoxal phosphate</keyword>
<gene>
    <name evidence="6" type="primary">alr_1</name>
    <name evidence="6" type="ORF">SH1V18_14780</name>
</gene>
<evidence type="ECO:0000313" key="7">
    <source>
        <dbReference type="Proteomes" id="UP001144256"/>
    </source>
</evidence>
<accession>A0A9W6DF16</accession>
<dbReference type="Pfam" id="PF01168">
    <property type="entry name" value="Ala_racemase_N"/>
    <property type="match status" value="1"/>
</dbReference>
<comment type="caution">
    <text evidence="6">The sequence shown here is derived from an EMBL/GenBank/DDBJ whole genome shotgun (WGS) entry which is preliminary data.</text>
</comment>
<dbReference type="AlphaFoldDB" id="A0A9W6DF16"/>
<name>A0A9W6DF16_9FIRM</name>
<dbReference type="GO" id="GO:0030170">
    <property type="term" value="F:pyridoxal phosphate binding"/>
    <property type="evidence" value="ECO:0007669"/>
    <property type="project" value="TreeGrafter"/>
</dbReference>
<dbReference type="GO" id="GO:0008784">
    <property type="term" value="F:alanine racemase activity"/>
    <property type="evidence" value="ECO:0007669"/>
    <property type="project" value="InterPro"/>
</dbReference>
<protein>
    <submittedName>
        <fullName evidence="6">Alanine racemase</fullName>
    </submittedName>
</protein>
<evidence type="ECO:0000259" key="5">
    <source>
        <dbReference type="SMART" id="SM01005"/>
    </source>
</evidence>
<dbReference type="NCBIfam" id="TIGR00492">
    <property type="entry name" value="alr"/>
    <property type="match status" value="1"/>
</dbReference>
<dbReference type="PANTHER" id="PTHR30511:SF0">
    <property type="entry name" value="ALANINE RACEMASE, CATABOLIC-RELATED"/>
    <property type="match status" value="1"/>
</dbReference>
<dbReference type="PANTHER" id="PTHR30511">
    <property type="entry name" value="ALANINE RACEMASE"/>
    <property type="match status" value="1"/>
</dbReference>